<gene>
    <name evidence="1" type="ORF">Afe05nite_41060</name>
</gene>
<proteinExistence type="predicted"/>
<dbReference type="Proteomes" id="UP000598174">
    <property type="component" value="Unassembled WGS sequence"/>
</dbReference>
<sequence>MLVAAVVVVVSVAGCSDEPRAQPAAGKALPGCGAFTAVLADQGMPSPRPSATRASATSVDCVFTPAAGSRAPEISYLRLLLRRPGADGFLAELGADKSCEGTVGADRALPAGSSCYVVRNAEGTAAVTGLVLDTGIRVVLRWTDPAATPDVLRTATLTRADEVADSVAAALFAA</sequence>
<organism evidence="1 2">
    <name type="scientific">Paractinoplanes ferrugineus</name>
    <dbReference type="NCBI Taxonomy" id="113564"/>
    <lineage>
        <taxon>Bacteria</taxon>
        <taxon>Bacillati</taxon>
        <taxon>Actinomycetota</taxon>
        <taxon>Actinomycetes</taxon>
        <taxon>Micromonosporales</taxon>
        <taxon>Micromonosporaceae</taxon>
        <taxon>Paractinoplanes</taxon>
    </lineage>
</organism>
<reference evidence="1" key="1">
    <citation type="submission" date="2021-01" db="EMBL/GenBank/DDBJ databases">
        <title>Whole genome shotgun sequence of Actinoplanes ferrugineus NBRC 15555.</title>
        <authorList>
            <person name="Komaki H."/>
            <person name="Tamura T."/>
        </authorList>
    </citation>
    <scope>NUCLEOTIDE SEQUENCE</scope>
    <source>
        <strain evidence="1">NBRC 15555</strain>
    </source>
</reference>
<keyword evidence="2" id="KW-1185">Reference proteome</keyword>
<dbReference type="EMBL" id="BOMM01000038">
    <property type="protein sequence ID" value="GIE12266.1"/>
    <property type="molecule type" value="Genomic_DNA"/>
</dbReference>
<name>A0A919J025_9ACTN</name>
<evidence type="ECO:0000313" key="2">
    <source>
        <dbReference type="Proteomes" id="UP000598174"/>
    </source>
</evidence>
<protein>
    <recommendedName>
        <fullName evidence="3">DUF3558 domain-containing protein</fullName>
    </recommendedName>
</protein>
<accession>A0A919J025</accession>
<evidence type="ECO:0000313" key="1">
    <source>
        <dbReference type="EMBL" id="GIE12266.1"/>
    </source>
</evidence>
<dbReference type="AlphaFoldDB" id="A0A919J025"/>
<comment type="caution">
    <text evidence="1">The sequence shown here is derived from an EMBL/GenBank/DDBJ whole genome shotgun (WGS) entry which is preliminary data.</text>
</comment>
<evidence type="ECO:0008006" key="3">
    <source>
        <dbReference type="Google" id="ProtNLM"/>
    </source>
</evidence>